<organism evidence="2 3">
    <name type="scientific">Leucobacter tardus</name>
    <dbReference type="NCBI Taxonomy" id="501483"/>
    <lineage>
        <taxon>Bacteria</taxon>
        <taxon>Bacillati</taxon>
        <taxon>Actinomycetota</taxon>
        <taxon>Actinomycetes</taxon>
        <taxon>Micrococcales</taxon>
        <taxon>Microbacteriaceae</taxon>
        <taxon>Leucobacter</taxon>
    </lineage>
</organism>
<dbReference type="Proteomes" id="UP000668403">
    <property type="component" value="Unassembled WGS sequence"/>
</dbReference>
<evidence type="ECO:0000313" key="2">
    <source>
        <dbReference type="EMBL" id="MBO2990048.1"/>
    </source>
</evidence>
<name>A0A939QF62_9MICO</name>
<feature type="region of interest" description="Disordered" evidence="1">
    <location>
        <begin position="1"/>
        <end position="21"/>
    </location>
</feature>
<sequence>MGFIDDAKETASAAAKKVGRAVEDGVDKLQDKADEARAEAEVKRAEAERDSVQKRNELKDDLRDH</sequence>
<feature type="region of interest" description="Disordered" evidence="1">
    <location>
        <begin position="37"/>
        <end position="65"/>
    </location>
</feature>
<evidence type="ECO:0000313" key="3">
    <source>
        <dbReference type="Proteomes" id="UP000668403"/>
    </source>
</evidence>
<dbReference type="EMBL" id="JAGFBF010000005">
    <property type="protein sequence ID" value="MBO2990048.1"/>
    <property type="molecule type" value="Genomic_DNA"/>
</dbReference>
<evidence type="ECO:0000256" key="1">
    <source>
        <dbReference type="SAM" id="MobiDB-lite"/>
    </source>
</evidence>
<gene>
    <name evidence="2" type="ORF">J4H85_08595</name>
</gene>
<dbReference type="AlphaFoldDB" id="A0A939QF62"/>
<protein>
    <submittedName>
        <fullName evidence="2">Uncharacterized protein</fullName>
    </submittedName>
</protein>
<comment type="caution">
    <text evidence="2">The sequence shown here is derived from an EMBL/GenBank/DDBJ whole genome shotgun (WGS) entry which is preliminary data.</text>
</comment>
<keyword evidence="3" id="KW-1185">Reference proteome</keyword>
<reference evidence="2" key="1">
    <citation type="submission" date="2021-03" db="EMBL/GenBank/DDBJ databases">
        <title>Leucobacter chromiisoli sp. nov., isolated from chromium-containing soil of chemical plant.</title>
        <authorList>
            <person name="Xu Z."/>
        </authorList>
    </citation>
    <scope>NUCLEOTIDE SEQUENCE</scope>
    <source>
        <strain evidence="2">K 70/01</strain>
    </source>
</reference>
<accession>A0A939QF62</accession>
<proteinExistence type="predicted"/>
<dbReference type="RefSeq" id="WP_208238741.1">
    <property type="nucleotide sequence ID" value="NZ_BAAAQU010000002.1"/>
</dbReference>